<comment type="caution">
    <text evidence="1">The sequence shown here is derived from an EMBL/GenBank/DDBJ whole genome shotgun (WGS) entry which is preliminary data.</text>
</comment>
<evidence type="ECO:0000313" key="2">
    <source>
        <dbReference type="Proteomes" id="UP001519921"/>
    </source>
</evidence>
<accession>A0ABS7ALR7</accession>
<evidence type="ECO:0000313" key="1">
    <source>
        <dbReference type="EMBL" id="MBW6409607.1"/>
    </source>
</evidence>
<gene>
    <name evidence="1" type="ORF">KYD98_05840</name>
</gene>
<name>A0ABS7ALR7_9CLOT</name>
<organism evidence="1 2">
    <name type="scientific">Clostridium weizhouense</name>
    <dbReference type="NCBI Taxonomy" id="2859781"/>
    <lineage>
        <taxon>Bacteria</taxon>
        <taxon>Bacillati</taxon>
        <taxon>Bacillota</taxon>
        <taxon>Clostridia</taxon>
        <taxon>Eubacteriales</taxon>
        <taxon>Clostridiaceae</taxon>
        <taxon>Clostridium</taxon>
    </lineage>
</organism>
<dbReference type="EMBL" id="JAHXPT010000003">
    <property type="protein sequence ID" value="MBW6409607.1"/>
    <property type="molecule type" value="Genomic_DNA"/>
</dbReference>
<sequence>MNISTEKITNILSKEQDEKLLQDVLNFYLYMKQKKSRCELNEVREKVCNQYDEGEESSHFNSLIEELKLNNYII</sequence>
<dbReference type="Proteomes" id="UP001519921">
    <property type="component" value="Unassembled WGS sequence"/>
</dbReference>
<protein>
    <submittedName>
        <fullName evidence="1">Uncharacterized protein</fullName>
    </submittedName>
</protein>
<reference evidence="1 2" key="1">
    <citation type="submission" date="2021-07" db="EMBL/GenBank/DDBJ databases">
        <title>Clostridium weizhouense sp. nov., an anaerobic bacterium isolated from activated sludge of Petroleum wastewater.</title>
        <authorList>
            <person name="Li Q."/>
        </authorList>
    </citation>
    <scope>NUCLEOTIDE SEQUENCE [LARGE SCALE GENOMIC DNA]</scope>
    <source>
        <strain evidence="1 2">YB-6</strain>
    </source>
</reference>
<keyword evidence="2" id="KW-1185">Reference proteome</keyword>
<dbReference type="RefSeq" id="WP_219778658.1">
    <property type="nucleotide sequence ID" value="NZ_JAHXPT010000003.1"/>
</dbReference>
<proteinExistence type="predicted"/>